<sequence>MGSNIGVGVPKFRCKEADRQALLKIKDDLQELEDGLLSSWGEEEEKRECCEWIGIRCAKKSGHVVMLDLSLSTFEGYGYTLLTGNLSSSVVDLKYLTYLDLSSIDFHGNSIPSFIGSLSKLRYLNLSYTSLRGEIPPQFGNLSRLRSLDLSDGDSWSNAIISNLEWVSRLSSLRVLDLSSTNLSIADDWVLIVNNLPSLTNLRLSFCNLPDLVPPSLSLVNSSKFLAALDLSGNFLSSSIFQWLFKYNHCLVHIDLSYTHLKSPSLPEAFESMAALEYLDLSYDSIKGFIPKSLGNMASLTFLVLAGNELEGSIPQSLGNLTAITCLDLSSNHLEGSIPKSFENMVALEYLSLENNRLEGSIPEAFGNMTRLKYLYLNNNTLEGEIPKSIWEICTLRRFRTHENNLSGQLVLAKSSSKCSHFPLEILDLRWNQVTGPLPNFTLYPSLVELWLGSNRLDGLSESIGCLPSLEILDISENSIKAVMSETHFLKLFNLRYLDLSSNSQLGFNIRSHWIPPFQLASIYLGSCKLGPHFPKWLLSQKDYMELNMSNSGISDSIPNRFWKLSSSFYILDLSGNNITGSIPDKKKVKGRYVQFPAVMWSTSPEIDLSSNQLEGSIPLFLLKVTRLNLFGNKFSELKSLCNATTASLTLTFLDISYNQLSGEIPDCWSNMKNLQVLSLAGNRLKGKIPSSFGFLTRVQTLHLANNYLTAEFPSSLRNCTKLMVLDAGNNELLGPIPAWIGNVLKDLVVLSLRSNNFYGSIPSQLCHLENLQFLDFSSNNLSSRIPSCLGSMKALKEIGSKSSTVKYPYSYSFSIFSKFPLRYYIVKVLLVWKGKENEFINLRLLKNIDLSSNKLTGEIPSEITELNGLVSLNLSRNNLSGQIPSEIGQLKALDALDLSNNHLFGMIPSSLSQIDRLNTLDLSSNNLSGKIPTGTQLQTRDAAAYMGNPELCGAPLPKKCPGDEEPTTSGETEDAHDGKEDDEFITKEFYISTSIGFVVGFWGVCATLIFNKYWRYGYFRLLNNAGDWIYVTVAVNKAKLLRMIKG</sequence>
<dbReference type="InterPro" id="IPR003591">
    <property type="entry name" value="Leu-rich_rpt_typical-subtyp"/>
</dbReference>
<evidence type="ECO:0000256" key="11">
    <source>
        <dbReference type="ARBA" id="ARBA00023180"/>
    </source>
</evidence>
<feature type="domain" description="Disease resistance R13L4/SHOC-2-like LRR" evidence="15">
    <location>
        <begin position="263"/>
        <end position="484"/>
    </location>
</feature>
<keyword evidence="11" id="KW-0325">Glycoprotein</keyword>
<dbReference type="EMBL" id="BTGU01000237">
    <property type="protein sequence ID" value="GMN65470.1"/>
    <property type="molecule type" value="Genomic_DNA"/>
</dbReference>
<dbReference type="InterPro" id="IPR001611">
    <property type="entry name" value="Leu-rich_rpt"/>
</dbReference>
<dbReference type="SUPFAM" id="SSF52058">
    <property type="entry name" value="L domain-like"/>
    <property type="match status" value="3"/>
</dbReference>
<reference evidence="16" key="1">
    <citation type="submission" date="2023-07" db="EMBL/GenBank/DDBJ databases">
        <title>draft genome sequence of fig (Ficus carica).</title>
        <authorList>
            <person name="Takahashi T."/>
            <person name="Nishimura K."/>
        </authorList>
    </citation>
    <scope>NUCLEOTIDE SEQUENCE</scope>
</reference>
<dbReference type="Pfam" id="PF23598">
    <property type="entry name" value="LRR_14"/>
    <property type="match status" value="2"/>
</dbReference>
<evidence type="ECO:0000256" key="5">
    <source>
        <dbReference type="ARBA" id="ARBA00022692"/>
    </source>
</evidence>
<keyword evidence="18" id="KW-1185">Reference proteome</keyword>
<evidence type="ECO:0000313" key="18">
    <source>
        <dbReference type="Proteomes" id="UP001187192"/>
    </source>
</evidence>
<evidence type="ECO:0008006" key="19">
    <source>
        <dbReference type="Google" id="ProtNLM"/>
    </source>
</evidence>
<dbReference type="PANTHER" id="PTHR48063:SF101">
    <property type="entry name" value="LRR RECEPTOR-LIKE SERINE_THREONINE-PROTEIN KINASE FLS2"/>
    <property type="match status" value="1"/>
</dbReference>
<feature type="domain" description="Disease resistance R13L4/SHOC-2-like LRR" evidence="15">
    <location>
        <begin position="85"/>
        <end position="260"/>
    </location>
</feature>
<proteinExistence type="inferred from homology"/>
<gene>
    <name evidence="16" type="ORF">TIFTF001_034528</name>
    <name evidence="17" type="ORF">TIFTF001_034549</name>
</gene>
<dbReference type="FunFam" id="3.80.10.10:FF:000095">
    <property type="entry name" value="LRR receptor-like serine/threonine-protein kinase GSO1"/>
    <property type="match status" value="2"/>
</dbReference>
<keyword evidence="8 13" id="KW-1133">Transmembrane helix</keyword>
<evidence type="ECO:0000313" key="17">
    <source>
        <dbReference type="EMBL" id="GMN65481.1"/>
    </source>
</evidence>
<feature type="transmembrane region" description="Helical" evidence="13">
    <location>
        <begin position="990"/>
        <end position="1011"/>
    </location>
</feature>
<evidence type="ECO:0000256" key="3">
    <source>
        <dbReference type="ARBA" id="ARBA00022475"/>
    </source>
</evidence>
<dbReference type="GO" id="GO:0005886">
    <property type="term" value="C:plasma membrane"/>
    <property type="evidence" value="ECO:0007669"/>
    <property type="project" value="UniProtKB-SubCell"/>
</dbReference>
<organism evidence="16 18">
    <name type="scientific">Ficus carica</name>
    <name type="common">Common fig</name>
    <dbReference type="NCBI Taxonomy" id="3494"/>
    <lineage>
        <taxon>Eukaryota</taxon>
        <taxon>Viridiplantae</taxon>
        <taxon>Streptophyta</taxon>
        <taxon>Embryophyta</taxon>
        <taxon>Tracheophyta</taxon>
        <taxon>Spermatophyta</taxon>
        <taxon>Magnoliopsida</taxon>
        <taxon>eudicotyledons</taxon>
        <taxon>Gunneridae</taxon>
        <taxon>Pentapetalae</taxon>
        <taxon>rosids</taxon>
        <taxon>fabids</taxon>
        <taxon>Rosales</taxon>
        <taxon>Moraceae</taxon>
        <taxon>Ficeae</taxon>
        <taxon>Ficus</taxon>
    </lineage>
</organism>
<keyword evidence="5 13" id="KW-0812">Transmembrane</keyword>
<evidence type="ECO:0000256" key="6">
    <source>
        <dbReference type="ARBA" id="ARBA00022729"/>
    </source>
</evidence>
<evidence type="ECO:0000256" key="12">
    <source>
        <dbReference type="SAM" id="MobiDB-lite"/>
    </source>
</evidence>
<dbReference type="Pfam" id="PF08263">
    <property type="entry name" value="LRRNT_2"/>
    <property type="match status" value="1"/>
</dbReference>
<evidence type="ECO:0000256" key="2">
    <source>
        <dbReference type="ARBA" id="ARBA00009592"/>
    </source>
</evidence>
<evidence type="ECO:0000313" key="16">
    <source>
        <dbReference type="EMBL" id="GMN65470.1"/>
    </source>
</evidence>
<evidence type="ECO:0000259" key="14">
    <source>
        <dbReference type="Pfam" id="PF08263"/>
    </source>
</evidence>
<dbReference type="PANTHER" id="PTHR48063">
    <property type="entry name" value="LRR RECEPTOR-LIKE KINASE"/>
    <property type="match status" value="1"/>
</dbReference>
<dbReference type="SMART" id="SM00369">
    <property type="entry name" value="LRR_TYP"/>
    <property type="match status" value="14"/>
</dbReference>
<evidence type="ECO:0000256" key="1">
    <source>
        <dbReference type="ARBA" id="ARBA00004251"/>
    </source>
</evidence>
<feature type="region of interest" description="Disordered" evidence="12">
    <location>
        <begin position="956"/>
        <end position="980"/>
    </location>
</feature>
<keyword evidence="10" id="KW-0675">Receptor</keyword>
<protein>
    <recommendedName>
        <fullName evidence="19">Leucine-rich repeat-containing N-terminal plant-type domain-containing protein</fullName>
    </recommendedName>
</protein>
<evidence type="ECO:0000256" key="10">
    <source>
        <dbReference type="ARBA" id="ARBA00023170"/>
    </source>
</evidence>
<dbReference type="InterPro" id="IPR013210">
    <property type="entry name" value="LRR_N_plant-typ"/>
</dbReference>
<keyword evidence="9 13" id="KW-0472">Membrane</keyword>
<keyword evidence="7" id="KW-0677">Repeat</keyword>
<dbReference type="InterPro" id="IPR046956">
    <property type="entry name" value="RLP23-like"/>
</dbReference>
<dbReference type="EMBL" id="BTGU01000238">
    <property type="protein sequence ID" value="GMN65481.1"/>
    <property type="molecule type" value="Genomic_DNA"/>
</dbReference>
<evidence type="ECO:0000256" key="8">
    <source>
        <dbReference type="ARBA" id="ARBA00022989"/>
    </source>
</evidence>
<dbReference type="AlphaFoldDB" id="A0AA88E305"/>
<dbReference type="Pfam" id="PF00560">
    <property type="entry name" value="LRR_1"/>
    <property type="match status" value="10"/>
</dbReference>
<evidence type="ECO:0000256" key="13">
    <source>
        <dbReference type="SAM" id="Phobius"/>
    </source>
</evidence>
<keyword evidence="6" id="KW-0732">Signal</keyword>
<feature type="domain" description="Leucine-rich repeat-containing N-terminal plant-type" evidence="14">
    <location>
        <begin position="17"/>
        <end position="57"/>
    </location>
</feature>
<comment type="caution">
    <text evidence="16">The sequence shown here is derived from an EMBL/GenBank/DDBJ whole genome shotgun (WGS) entry which is preliminary data.</text>
</comment>
<feature type="compositionally biased region" description="Acidic residues" evidence="12">
    <location>
        <begin position="964"/>
        <end position="973"/>
    </location>
</feature>
<dbReference type="FunFam" id="3.80.10.10:FF:000111">
    <property type="entry name" value="LRR receptor-like serine/threonine-protein kinase ERECTA"/>
    <property type="match status" value="1"/>
</dbReference>
<dbReference type="PROSITE" id="PS51450">
    <property type="entry name" value="LRR"/>
    <property type="match status" value="1"/>
</dbReference>
<comment type="similarity">
    <text evidence="2">Belongs to the RLP family.</text>
</comment>
<evidence type="ECO:0000256" key="7">
    <source>
        <dbReference type="ARBA" id="ARBA00022737"/>
    </source>
</evidence>
<evidence type="ECO:0000259" key="15">
    <source>
        <dbReference type="Pfam" id="PF23598"/>
    </source>
</evidence>
<name>A0AA88E305_FICCA</name>
<keyword evidence="3" id="KW-1003">Cell membrane</keyword>
<dbReference type="Gene3D" id="3.80.10.10">
    <property type="entry name" value="Ribonuclease Inhibitor"/>
    <property type="match status" value="6"/>
</dbReference>
<accession>A0AA88E305</accession>
<keyword evidence="4" id="KW-0433">Leucine-rich repeat</keyword>
<evidence type="ECO:0000256" key="4">
    <source>
        <dbReference type="ARBA" id="ARBA00022614"/>
    </source>
</evidence>
<dbReference type="PRINTS" id="PR00019">
    <property type="entry name" value="LEURICHRPT"/>
</dbReference>
<comment type="subcellular location">
    <subcellularLocation>
        <location evidence="1">Cell membrane</location>
        <topology evidence="1">Single-pass type I membrane protein</topology>
    </subcellularLocation>
</comment>
<evidence type="ECO:0000256" key="9">
    <source>
        <dbReference type="ARBA" id="ARBA00023136"/>
    </source>
</evidence>
<dbReference type="Proteomes" id="UP001187192">
    <property type="component" value="Unassembled WGS sequence"/>
</dbReference>
<dbReference type="InterPro" id="IPR032675">
    <property type="entry name" value="LRR_dom_sf"/>
</dbReference>
<dbReference type="SUPFAM" id="SSF52047">
    <property type="entry name" value="RNI-like"/>
    <property type="match status" value="1"/>
</dbReference>
<dbReference type="InterPro" id="IPR055414">
    <property type="entry name" value="LRR_R13L4/SHOC2-like"/>
</dbReference>